<accession>A0A3N4KAP4</accession>
<evidence type="ECO:0000313" key="1">
    <source>
        <dbReference type="EMBL" id="RPB05491.1"/>
    </source>
</evidence>
<name>A0A3N4KAP4_9PEZI</name>
<organism evidence="1 2">
    <name type="scientific">Choiromyces venosus 120613-1</name>
    <dbReference type="NCBI Taxonomy" id="1336337"/>
    <lineage>
        <taxon>Eukaryota</taxon>
        <taxon>Fungi</taxon>
        <taxon>Dikarya</taxon>
        <taxon>Ascomycota</taxon>
        <taxon>Pezizomycotina</taxon>
        <taxon>Pezizomycetes</taxon>
        <taxon>Pezizales</taxon>
        <taxon>Tuberaceae</taxon>
        <taxon>Choiromyces</taxon>
    </lineage>
</organism>
<sequence>MAMNSLLRLQLYLFLTGLFWRSRPNEGKNRRWETSPRPDGNWLAVLWYVDALCGAFVGGNLYVRYLDLENCIETQSPGPQPEIYLFVFRR</sequence>
<dbReference type="AlphaFoldDB" id="A0A3N4KAP4"/>
<dbReference type="EMBL" id="ML120353">
    <property type="protein sequence ID" value="RPB05491.1"/>
    <property type="molecule type" value="Genomic_DNA"/>
</dbReference>
<protein>
    <submittedName>
        <fullName evidence="1">Uncharacterized protein</fullName>
    </submittedName>
</protein>
<keyword evidence="2" id="KW-1185">Reference proteome</keyword>
<evidence type="ECO:0000313" key="2">
    <source>
        <dbReference type="Proteomes" id="UP000276215"/>
    </source>
</evidence>
<gene>
    <name evidence="1" type="ORF">L873DRAFT_1797870</name>
</gene>
<reference evidence="1 2" key="1">
    <citation type="journal article" date="2018" name="Nat. Ecol. Evol.">
        <title>Pezizomycetes genomes reveal the molecular basis of ectomycorrhizal truffle lifestyle.</title>
        <authorList>
            <person name="Murat C."/>
            <person name="Payen T."/>
            <person name="Noel B."/>
            <person name="Kuo A."/>
            <person name="Morin E."/>
            <person name="Chen J."/>
            <person name="Kohler A."/>
            <person name="Krizsan K."/>
            <person name="Balestrini R."/>
            <person name="Da Silva C."/>
            <person name="Montanini B."/>
            <person name="Hainaut M."/>
            <person name="Levati E."/>
            <person name="Barry K.W."/>
            <person name="Belfiori B."/>
            <person name="Cichocki N."/>
            <person name="Clum A."/>
            <person name="Dockter R.B."/>
            <person name="Fauchery L."/>
            <person name="Guy J."/>
            <person name="Iotti M."/>
            <person name="Le Tacon F."/>
            <person name="Lindquist E.A."/>
            <person name="Lipzen A."/>
            <person name="Malagnac F."/>
            <person name="Mello A."/>
            <person name="Molinier V."/>
            <person name="Miyauchi S."/>
            <person name="Poulain J."/>
            <person name="Riccioni C."/>
            <person name="Rubini A."/>
            <person name="Sitrit Y."/>
            <person name="Splivallo R."/>
            <person name="Traeger S."/>
            <person name="Wang M."/>
            <person name="Zifcakova L."/>
            <person name="Wipf D."/>
            <person name="Zambonelli A."/>
            <person name="Paolocci F."/>
            <person name="Nowrousian M."/>
            <person name="Ottonello S."/>
            <person name="Baldrian P."/>
            <person name="Spatafora J.W."/>
            <person name="Henrissat B."/>
            <person name="Nagy L.G."/>
            <person name="Aury J.M."/>
            <person name="Wincker P."/>
            <person name="Grigoriev I.V."/>
            <person name="Bonfante P."/>
            <person name="Martin F.M."/>
        </authorList>
    </citation>
    <scope>NUCLEOTIDE SEQUENCE [LARGE SCALE GENOMIC DNA]</scope>
    <source>
        <strain evidence="1 2">120613-1</strain>
    </source>
</reference>
<proteinExistence type="predicted"/>
<dbReference type="Proteomes" id="UP000276215">
    <property type="component" value="Unassembled WGS sequence"/>
</dbReference>